<dbReference type="GO" id="GO:0003676">
    <property type="term" value="F:nucleic acid binding"/>
    <property type="evidence" value="ECO:0007669"/>
    <property type="project" value="InterPro"/>
</dbReference>
<protein>
    <recommendedName>
        <fullName evidence="1">Pyrin domain-containing protein</fullName>
    </recommendedName>
</protein>
<evidence type="ECO:0000313" key="3">
    <source>
        <dbReference type="Proteomes" id="UP000193380"/>
    </source>
</evidence>
<dbReference type="AlphaFoldDB" id="A0A060Z0D7"/>
<proteinExistence type="predicted"/>
<dbReference type="PaxDb" id="8022-A0A060Z0D7"/>
<dbReference type="EMBL" id="FR920105">
    <property type="protein sequence ID" value="CDQ95199.1"/>
    <property type="molecule type" value="Genomic_DNA"/>
</dbReference>
<dbReference type="InterPro" id="IPR004020">
    <property type="entry name" value="DAPIN"/>
</dbReference>
<sequence length="143" mass="16590">MDNDPKLTYKVVAKWLKDNKVKVLEWPSQSPDLNPIENLWAEQLKTFQSNLTSVQLLAFPLIPESQLENVDRQNTVDQMVKRYGPLAVFIITVDHRSEVKKVSLVAEKNLLHCLFVHSIMYTQCIHYLVFIAFKNVENSVYSI</sequence>
<reference evidence="2" key="1">
    <citation type="journal article" date="2014" name="Nat. Commun.">
        <title>The rainbow trout genome provides novel insights into evolution after whole-genome duplication in vertebrates.</title>
        <authorList>
            <person name="Berthelot C."/>
            <person name="Brunet F."/>
            <person name="Chalopin D."/>
            <person name="Juanchich A."/>
            <person name="Bernard M."/>
            <person name="Noel B."/>
            <person name="Bento P."/>
            <person name="Da Silva C."/>
            <person name="Labadie K."/>
            <person name="Alberti A."/>
            <person name="Aury J.M."/>
            <person name="Louis A."/>
            <person name="Dehais P."/>
            <person name="Bardou P."/>
            <person name="Montfort J."/>
            <person name="Klopp C."/>
            <person name="Cabau C."/>
            <person name="Gaspin C."/>
            <person name="Thorgaard G.H."/>
            <person name="Boussaha M."/>
            <person name="Quillet E."/>
            <person name="Guyomard R."/>
            <person name="Galiana D."/>
            <person name="Bobe J."/>
            <person name="Volff J.N."/>
            <person name="Genet C."/>
            <person name="Wincker P."/>
            <person name="Jaillon O."/>
            <person name="Roest Crollius H."/>
            <person name="Guiguen Y."/>
        </authorList>
    </citation>
    <scope>NUCLEOTIDE SEQUENCE [LARGE SCALE GENOMIC DNA]</scope>
</reference>
<accession>A0A060Z0D7</accession>
<evidence type="ECO:0000259" key="1">
    <source>
        <dbReference type="Pfam" id="PF02758"/>
    </source>
</evidence>
<dbReference type="InterPro" id="IPR036397">
    <property type="entry name" value="RNaseH_sf"/>
</dbReference>
<reference evidence="2" key="2">
    <citation type="submission" date="2014-03" db="EMBL/GenBank/DDBJ databases">
        <authorList>
            <person name="Genoscope - CEA"/>
        </authorList>
    </citation>
    <scope>NUCLEOTIDE SEQUENCE</scope>
</reference>
<dbReference type="Gene3D" id="3.30.420.10">
    <property type="entry name" value="Ribonuclease H-like superfamily/Ribonuclease H"/>
    <property type="match status" value="1"/>
</dbReference>
<dbReference type="Proteomes" id="UP000193380">
    <property type="component" value="Unassembled WGS sequence"/>
</dbReference>
<dbReference type="Pfam" id="PF02758">
    <property type="entry name" value="PYRIN"/>
    <property type="match status" value="1"/>
</dbReference>
<feature type="domain" description="Pyrin" evidence="1">
    <location>
        <begin position="36"/>
        <end position="87"/>
    </location>
</feature>
<dbReference type="InterPro" id="IPR011029">
    <property type="entry name" value="DEATH-like_dom_sf"/>
</dbReference>
<evidence type="ECO:0000313" key="2">
    <source>
        <dbReference type="EMBL" id="CDQ95199.1"/>
    </source>
</evidence>
<gene>
    <name evidence="2" type="ORF">GSONMT00056030001</name>
</gene>
<name>A0A060Z0D7_ONCMY</name>
<dbReference type="STRING" id="8022.A0A060Z0D7"/>
<organism evidence="2 3">
    <name type="scientific">Oncorhynchus mykiss</name>
    <name type="common">Rainbow trout</name>
    <name type="synonym">Salmo gairdneri</name>
    <dbReference type="NCBI Taxonomy" id="8022"/>
    <lineage>
        <taxon>Eukaryota</taxon>
        <taxon>Metazoa</taxon>
        <taxon>Chordata</taxon>
        <taxon>Craniata</taxon>
        <taxon>Vertebrata</taxon>
        <taxon>Euteleostomi</taxon>
        <taxon>Actinopterygii</taxon>
        <taxon>Neopterygii</taxon>
        <taxon>Teleostei</taxon>
        <taxon>Protacanthopterygii</taxon>
        <taxon>Salmoniformes</taxon>
        <taxon>Salmonidae</taxon>
        <taxon>Salmoninae</taxon>
        <taxon>Oncorhynchus</taxon>
    </lineage>
</organism>
<dbReference type="SUPFAM" id="SSF47986">
    <property type="entry name" value="DEATH domain"/>
    <property type="match status" value="1"/>
</dbReference>